<organism evidence="1 2">
    <name type="scientific">Heyndrickxia ginsengihumi</name>
    <dbReference type="NCBI Taxonomy" id="363870"/>
    <lineage>
        <taxon>Bacteria</taxon>
        <taxon>Bacillati</taxon>
        <taxon>Bacillota</taxon>
        <taxon>Bacilli</taxon>
        <taxon>Bacillales</taxon>
        <taxon>Bacillaceae</taxon>
        <taxon>Heyndrickxia</taxon>
    </lineage>
</organism>
<evidence type="ECO:0000313" key="1">
    <source>
        <dbReference type="EMBL" id="KHD86234.1"/>
    </source>
</evidence>
<dbReference type="AlphaFoldDB" id="A0A0A6VHX6"/>
<protein>
    <submittedName>
        <fullName evidence="1">Uncharacterized protein</fullName>
    </submittedName>
</protein>
<name>A0A0A6VHX6_9BACI</name>
<dbReference type="OrthoDB" id="9978451at2"/>
<comment type="caution">
    <text evidence="1">The sequence shown here is derived from an EMBL/GenBank/DDBJ whole genome shotgun (WGS) entry which is preliminary data.</text>
</comment>
<dbReference type="EMBL" id="JRUN01000008">
    <property type="protein sequence ID" value="KHD86234.1"/>
    <property type="molecule type" value="Genomic_DNA"/>
</dbReference>
<accession>A0A0A6VHX6</accession>
<evidence type="ECO:0000313" key="2">
    <source>
        <dbReference type="Proteomes" id="UP000030588"/>
    </source>
</evidence>
<reference evidence="1 2" key="1">
    <citation type="submission" date="2014-10" db="EMBL/GenBank/DDBJ databases">
        <title>Draft genome of phytase producing Bacillus ginsengihumi strain M2.11.</title>
        <authorList>
            <person name="Toymentseva A."/>
            <person name="Boulygina E.A."/>
            <person name="Kazakov S.V."/>
            <person name="Kayumov I."/>
            <person name="Suleimanova A.D."/>
            <person name="Mardanova A.M."/>
            <person name="Maria S.N."/>
            <person name="Sergey M.Y."/>
            <person name="Sharipova M.R."/>
        </authorList>
    </citation>
    <scope>NUCLEOTIDE SEQUENCE [LARGE SCALE GENOMIC DNA]</scope>
    <source>
        <strain evidence="1 2">M2.11</strain>
    </source>
</reference>
<gene>
    <name evidence="1" type="ORF">NG54_04210</name>
</gene>
<proteinExistence type="predicted"/>
<sequence>MGQKTRLFFDYKNDPKWENMLEHDKRMRRILGSYSHEKLMHNCTLQEAMKKELIKTYESRKLSWKIK</sequence>
<dbReference type="Proteomes" id="UP000030588">
    <property type="component" value="Unassembled WGS sequence"/>
</dbReference>